<sequence length="210" mass="21542">MPRRTEGMSFRPAGSEGFRPAGGLLGLAGAALIALAGCAVPEGPAAPSTRAPAEAVLARLPAQAAGFDRFGVQDVAPEDPGAGKVVEYATARRVAVAQVFLYDLGRPAVEPADLGPEAERAVSEATALPFDRTGRQLAVASRSPLAVPGGDLSCALLTGTFGRNQVERQVCVGVVAGRFLRVQVTMPRRGAPVADARAFTQEVAAAARRG</sequence>
<name>A0A502FC01_9PROT</name>
<evidence type="ECO:0000313" key="2">
    <source>
        <dbReference type="Proteomes" id="UP000317078"/>
    </source>
</evidence>
<gene>
    <name evidence="1" type="ORF">EAH89_24415</name>
</gene>
<protein>
    <submittedName>
        <fullName evidence="1">Uncharacterized protein</fullName>
    </submittedName>
</protein>
<evidence type="ECO:0000313" key="1">
    <source>
        <dbReference type="EMBL" id="TPG46945.1"/>
    </source>
</evidence>
<reference evidence="1 2" key="1">
    <citation type="journal article" date="2019" name="Environ. Microbiol.">
        <title>Species interactions and distinct microbial communities in high Arctic permafrost affected cryosols are associated with the CH4 and CO2 gas fluxes.</title>
        <authorList>
            <person name="Altshuler I."/>
            <person name="Hamel J."/>
            <person name="Turney S."/>
            <person name="Magnuson E."/>
            <person name="Levesque R."/>
            <person name="Greer C."/>
            <person name="Whyte L.G."/>
        </authorList>
    </citation>
    <scope>NUCLEOTIDE SEQUENCE [LARGE SCALE GENOMIC DNA]</scope>
    <source>
        <strain evidence="1 2">S9.3B</strain>
    </source>
</reference>
<dbReference type="Proteomes" id="UP000317078">
    <property type="component" value="Unassembled WGS sequence"/>
</dbReference>
<keyword evidence="2" id="KW-1185">Reference proteome</keyword>
<accession>A0A502FC01</accession>
<dbReference type="AlphaFoldDB" id="A0A502FC01"/>
<dbReference type="EMBL" id="RCZP01000038">
    <property type="protein sequence ID" value="TPG46945.1"/>
    <property type="molecule type" value="Genomic_DNA"/>
</dbReference>
<comment type="caution">
    <text evidence="1">The sequence shown here is derived from an EMBL/GenBank/DDBJ whole genome shotgun (WGS) entry which is preliminary data.</text>
</comment>
<organism evidence="1 2">
    <name type="scientific">Muricoccus nepalensis</name>
    <dbReference type="NCBI Taxonomy" id="1854500"/>
    <lineage>
        <taxon>Bacteria</taxon>
        <taxon>Pseudomonadati</taxon>
        <taxon>Pseudomonadota</taxon>
        <taxon>Alphaproteobacteria</taxon>
        <taxon>Acetobacterales</taxon>
        <taxon>Roseomonadaceae</taxon>
        <taxon>Muricoccus</taxon>
    </lineage>
</organism>
<proteinExistence type="predicted"/>